<organism evidence="2 3">
    <name type="scientific">Coffea arabica</name>
    <name type="common">Arabian coffee</name>
    <dbReference type="NCBI Taxonomy" id="13443"/>
    <lineage>
        <taxon>Eukaryota</taxon>
        <taxon>Viridiplantae</taxon>
        <taxon>Streptophyta</taxon>
        <taxon>Embryophyta</taxon>
        <taxon>Tracheophyta</taxon>
        <taxon>Spermatophyta</taxon>
        <taxon>Magnoliopsida</taxon>
        <taxon>eudicotyledons</taxon>
        <taxon>Gunneridae</taxon>
        <taxon>Pentapetalae</taxon>
        <taxon>asterids</taxon>
        <taxon>lamiids</taxon>
        <taxon>Gentianales</taxon>
        <taxon>Rubiaceae</taxon>
        <taxon>Ixoroideae</taxon>
        <taxon>Gardenieae complex</taxon>
        <taxon>Bertiereae - Coffeeae clade</taxon>
        <taxon>Coffeeae</taxon>
        <taxon>Coffea</taxon>
    </lineage>
</organism>
<dbReference type="InterPro" id="IPR006462">
    <property type="entry name" value="MS5"/>
</dbReference>
<reference evidence="3" key="2">
    <citation type="submission" date="2025-08" db="UniProtKB">
        <authorList>
            <consortium name="RefSeq"/>
        </authorList>
    </citation>
    <scope>IDENTIFICATION</scope>
    <source>
        <tissue evidence="3">Leaves</tissue>
    </source>
</reference>
<sequence length="234" mass="26047">MADDEQLRRNHIIGDGGEDEGKSTQSPPEKKQELDEESGGAEEEMEDSDGAKEGEDDMSDGTGEDDVLTSEYDSDDSGYFIIDNQRLPNRLKSDYLPDGAEGSEEVDVDKWSKYYQEIRESEGFDINHYPGCCIMAPYHPFNAACQNLFDYSVAAINDFNQKEGTKYKLEKVEKANARLWGCGANHYITFQARESVADGLKTFQALVWWGKDGSGSDPFAAVVKFCRLKATAAT</sequence>
<dbReference type="Proteomes" id="UP001652660">
    <property type="component" value="Chromosome 2c"/>
</dbReference>
<feature type="compositionally biased region" description="Acidic residues" evidence="1">
    <location>
        <begin position="34"/>
        <end position="76"/>
    </location>
</feature>
<evidence type="ECO:0000313" key="3">
    <source>
        <dbReference type="RefSeq" id="XP_027105398.1"/>
    </source>
</evidence>
<dbReference type="Gene3D" id="3.10.450.10">
    <property type="match status" value="1"/>
</dbReference>
<dbReference type="PANTHER" id="PTHR31260:SF28">
    <property type="entry name" value="CYSTATIN DOMAIN PROTEIN"/>
    <property type="match status" value="1"/>
</dbReference>
<dbReference type="PANTHER" id="PTHR31260">
    <property type="entry name" value="CYSTATIN/MONELLIN SUPERFAMILY PROTEIN"/>
    <property type="match status" value="1"/>
</dbReference>
<dbReference type="AlphaFoldDB" id="A0A6P6VQS8"/>
<dbReference type="SUPFAM" id="SSF54403">
    <property type="entry name" value="Cystatin/monellin"/>
    <property type="match status" value="1"/>
</dbReference>
<dbReference type="RefSeq" id="XP_027105398.1">
    <property type="nucleotide sequence ID" value="XM_027249597.2"/>
</dbReference>
<evidence type="ECO:0000256" key="1">
    <source>
        <dbReference type="SAM" id="MobiDB-lite"/>
    </source>
</evidence>
<feature type="region of interest" description="Disordered" evidence="1">
    <location>
        <begin position="1"/>
        <end position="80"/>
    </location>
</feature>
<reference evidence="2" key="1">
    <citation type="journal article" date="2025" name="Foods">
        <title>Unveiling the Microbial Signatures of Arabica Coffee Cherries: Insights into Ripeness Specific Diversity, Functional Traits, and Implications for Quality and Safety.</title>
        <authorList>
            <consortium name="RefSeq"/>
            <person name="Tenea G.N."/>
            <person name="Cifuentes V."/>
            <person name="Reyes P."/>
            <person name="Cevallos-Vallejos M."/>
        </authorList>
    </citation>
    <scope>NUCLEOTIDE SEQUENCE [LARGE SCALE GENOMIC DNA]</scope>
</reference>
<dbReference type="InterPro" id="IPR046350">
    <property type="entry name" value="Cystatin_sf"/>
</dbReference>
<gene>
    <name evidence="3" type="primary">LOC113726081</name>
</gene>
<dbReference type="GeneID" id="113726081"/>
<keyword evidence="2" id="KW-1185">Reference proteome</keyword>
<evidence type="ECO:0000313" key="2">
    <source>
        <dbReference type="Proteomes" id="UP001652660"/>
    </source>
</evidence>
<protein>
    <submittedName>
        <fullName evidence="3">Uncharacterized protein</fullName>
    </submittedName>
</protein>
<accession>A0A6P6VQS8</accession>
<proteinExistence type="predicted"/>
<dbReference type="OrthoDB" id="1034349at2759"/>
<name>A0A6P6VQS8_COFAR</name>